<dbReference type="PANTHER" id="PTHR24422:SF19">
    <property type="entry name" value="CHEMOTAXIS PROTEIN METHYLTRANSFERASE"/>
    <property type="match status" value="1"/>
</dbReference>
<dbReference type="Pfam" id="PF03705">
    <property type="entry name" value="CheR_N"/>
    <property type="match status" value="1"/>
</dbReference>
<dbReference type="SMART" id="SM00138">
    <property type="entry name" value="MeTrc"/>
    <property type="match status" value="1"/>
</dbReference>
<dbReference type="RefSeq" id="WP_216517872.1">
    <property type="nucleotide sequence ID" value="NZ_JAHLPM010000004.1"/>
</dbReference>
<evidence type="ECO:0000256" key="3">
    <source>
        <dbReference type="ARBA" id="ARBA00022691"/>
    </source>
</evidence>
<dbReference type="InterPro" id="IPR022641">
    <property type="entry name" value="CheR_N"/>
</dbReference>
<evidence type="ECO:0000313" key="6">
    <source>
        <dbReference type="Proteomes" id="UP000749471"/>
    </source>
</evidence>
<dbReference type="Pfam" id="PF01739">
    <property type="entry name" value="CheR"/>
    <property type="match status" value="1"/>
</dbReference>
<keyword evidence="3" id="KW-0949">S-adenosyl-L-methionine</keyword>
<keyword evidence="1" id="KW-0489">Methyltransferase</keyword>
<dbReference type="Proteomes" id="UP000749471">
    <property type="component" value="Unassembled WGS sequence"/>
</dbReference>
<accession>A0ABS6E3X1</accession>
<evidence type="ECO:0000259" key="4">
    <source>
        <dbReference type="PROSITE" id="PS50123"/>
    </source>
</evidence>
<feature type="domain" description="CheR-type methyltransferase" evidence="4">
    <location>
        <begin position="1"/>
        <end position="259"/>
    </location>
</feature>
<dbReference type="InterPro" id="IPR050903">
    <property type="entry name" value="Bact_Chemotaxis_MeTrfase"/>
</dbReference>
<protein>
    <submittedName>
        <fullName evidence="5">Protein-glutamate O-methyltransferase CheR</fullName>
    </submittedName>
</protein>
<dbReference type="InterPro" id="IPR000780">
    <property type="entry name" value="CheR_MeTrfase"/>
</dbReference>
<organism evidence="5 6">
    <name type="scientific">Tissierella simiarum</name>
    <dbReference type="NCBI Taxonomy" id="2841534"/>
    <lineage>
        <taxon>Bacteria</taxon>
        <taxon>Bacillati</taxon>
        <taxon>Bacillota</taxon>
        <taxon>Tissierellia</taxon>
        <taxon>Tissierellales</taxon>
        <taxon>Tissierellaceae</taxon>
        <taxon>Tissierella</taxon>
    </lineage>
</organism>
<evidence type="ECO:0000313" key="5">
    <source>
        <dbReference type="EMBL" id="MBU5437600.1"/>
    </source>
</evidence>
<proteinExistence type="predicted"/>
<keyword evidence="2" id="KW-0808">Transferase</keyword>
<dbReference type="PANTHER" id="PTHR24422">
    <property type="entry name" value="CHEMOTAXIS PROTEIN METHYLTRANSFERASE"/>
    <property type="match status" value="1"/>
</dbReference>
<reference evidence="5 6" key="1">
    <citation type="submission" date="2021-06" db="EMBL/GenBank/DDBJ databases">
        <authorList>
            <person name="Sun Q."/>
            <person name="Li D."/>
        </authorList>
    </citation>
    <scope>NUCLEOTIDE SEQUENCE [LARGE SCALE GENOMIC DNA]</scope>
    <source>
        <strain evidence="5 6">MSJ-40</strain>
    </source>
</reference>
<comment type="caution">
    <text evidence="5">The sequence shown here is derived from an EMBL/GenBank/DDBJ whole genome shotgun (WGS) entry which is preliminary data.</text>
</comment>
<evidence type="ECO:0000256" key="1">
    <source>
        <dbReference type="ARBA" id="ARBA00022603"/>
    </source>
</evidence>
<dbReference type="InterPro" id="IPR022642">
    <property type="entry name" value="CheR_C"/>
</dbReference>
<sequence length="259" mass="30873">MDKYEVFKKQVNNLINIDLNYYKEKQMKRRISSLVARNNFKDFEDYFDGLKKDKQLLNQFVNYLTINVSEFYRNPSQWQVLEKDIIPRIINRDKKTLKVWSSACSTGEEPYSLVMLLTNFFPLKDIKVLATDIDDEALNKARLGLYSEKSLSNLPKGFKEKFFTKIENSYKINEEIKKCVEFKKMDLLKDSFPTYVDLLTCRNVMIYFTEEAKELLYDKFYKSLSDNGILFVGSTEQIIMPEKYKYKPVKTFFYEKIIK</sequence>
<dbReference type="PROSITE" id="PS50123">
    <property type="entry name" value="CHER"/>
    <property type="match status" value="1"/>
</dbReference>
<gene>
    <name evidence="5" type="ORF">KQI42_06255</name>
</gene>
<keyword evidence="6" id="KW-1185">Reference proteome</keyword>
<dbReference type="EMBL" id="JAHLPM010000004">
    <property type="protein sequence ID" value="MBU5437600.1"/>
    <property type="molecule type" value="Genomic_DNA"/>
</dbReference>
<evidence type="ECO:0000256" key="2">
    <source>
        <dbReference type="ARBA" id="ARBA00022679"/>
    </source>
</evidence>
<name>A0ABS6E3X1_9FIRM</name>